<sequence length="676" mass="68826">MALTSKLLRPDGRRRGGDRGDILIEVLVVIVLLAITFSSFGQSAISANVSQRTAQYTDIATQFGQGVIEKAKSLQWKSLGFTTATSDYRAVGPAGQPTVNITDANVARVRDDATGRQVPALKPLDTVSAAAAGPVKNLQLVVRTDVTWKALSSSNPSTPSSGPIPTDGSAYYAKQITVTVTWTDSVKVPHSIVLGSTRAPTVSEAVPVGIANPTGPGNYVYPTITAASMGFGSSVQLAWSASPAYTTVIVERSATSTFTSATTISSGVTAGTTADNGGTRGQVNYYRVRAMTANGQAVASDPVAVFLQPTLAWSSGDLTWSPSFAASGYTGTLQMSSSEFGTSGATTGSVALAGQTSVPAASLAGYNYFQIKFTGPAGDAGLSNEVVRTTVSIQITKVTNVDNASITVAFDHSAASVGVSSLILQLCYTADCNAPAITSSITAASATTATQSITALATPGVVYARVGYQDASGTKTFGDAKSFKKYKDPTYTATTTNTGNVTITLGSGQTIGDWANTSAATAMLTVTPAGGTAVNKTITAFPSTQNGAAANGVANALKLVITTSDGTKITATGTASVTPTAMPSVSKFTALTGSSGTYTISQAPTTWAGSTSTWALAIGVDANDAMTNAKATTAASVSLSGTTTSTTYSTNVGAPYVVVIVKVGTTLYYGPAKKYR</sequence>
<evidence type="ECO:0000256" key="1">
    <source>
        <dbReference type="SAM" id="Phobius"/>
    </source>
</evidence>
<dbReference type="RefSeq" id="WP_286347334.1">
    <property type="nucleotide sequence ID" value="NZ_AP027733.1"/>
</dbReference>
<organism evidence="2 3">
    <name type="scientific">Frondihabitans sucicola</name>
    <dbReference type="NCBI Taxonomy" id="1268041"/>
    <lineage>
        <taxon>Bacteria</taxon>
        <taxon>Bacillati</taxon>
        <taxon>Actinomycetota</taxon>
        <taxon>Actinomycetes</taxon>
        <taxon>Micrococcales</taxon>
        <taxon>Microbacteriaceae</taxon>
        <taxon>Frondihabitans</taxon>
    </lineage>
</organism>
<proteinExistence type="predicted"/>
<keyword evidence="1" id="KW-1133">Transmembrane helix</keyword>
<accession>A0ABN6Y984</accession>
<dbReference type="Proteomes" id="UP001321486">
    <property type="component" value="Plasmid pNBRC108728a"/>
</dbReference>
<protein>
    <recommendedName>
        <fullName evidence="4">Prepilin-type N-terminal cleavage/methylation domain-containing protein</fullName>
    </recommendedName>
</protein>
<dbReference type="EMBL" id="AP027733">
    <property type="protein sequence ID" value="BDZ52485.1"/>
    <property type="molecule type" value="Genomic_DNA"/>
</dbReference>
<evidence type="ECO:0000313" key="3">
    <source>
        <dbReference type="Proteomes" id="UP001321486"/>
    </source>
</evidence>
<dbReference type="Gene3D" id="2.60.40.10">
    <property type="entry name" value="Immunoglobulins"/>
    <property type="match status" value="1"/>
</dbReference>
<keyword evidence="3" id="KW-1185">Reference proteome</keyword>
<keyword evidence="1" id="KW-0472">Membrane</keyword>
<evidence type="ECO:0000313" key="2">
    <source>
        <dbReference type="EMBL" id="BDZ52485.1"/>
    </source>
</evidence>
<keyword evidence="1" id="KW-0812">Transmembrane</keyword>
<feature type="transmembrane region" description="Helical" evidence="1">
    <location>
        <begin position="21"/>
        <end position="41"/>
    </location>
</feature>
<reference evidence="3" key="1">
    <citation type="journal article" date="2019" name="Int. J. Syst. Evol. Microbiol.">
        <title>The Global Catalogue of Microorganisms (GCM) 10K type strain sequencing project: providing services to taxonomists for standard genome sequencing and annotation.</title>
        <authorList>
            <consortium name="The Broad Institute Genomics Platform"/>
            <consortium name="The Broad Institute Genome Sequencing Center for Infectious Disease"/>
            <person name="Wu L."/>
            <person name="Ma J."/>
        </authorList>
    </citation>
    <scope>NUCLEOTIDE SEQUENCE [LARGE SCALE GENOMIC DNA]</scope>
    <source>
        <strain evidence="3">NBRC 108728</strain>
    </source>
</reference>
<name>A0ABN6Y984_9MICO</name>
<keyword evidence="2" id="KW-0614">Plasmid</keyword>
<geneLocation type="plasmid" evidence="2 3">
    <name>pNBRC108728a</name>
</geneLocation>
<dbReference type="InterPro" id="IPR013783">
    <property type="entry name" value="Ig-like_fold"/>
</dbReference>
<gene>
    <name evidence="2" type="ORF">GCM10025867_47260</name>
</gene>
<evidence type="ECO:0008006" key="4">
    <source>
        <dbReference type="Google" id="ProtNLM"/>
    </source>
</evidence>